<keyword evidence="3 5" id="KW-0238">DNA-binding</keyword>
<feature type="region of interest" description="Disordered" evidence="6">
    <location>
        <begin position="362"/>
        <end position="470"/>
    </location>
</feature>
<organism evidence="8 9">
    <name type="scientific">Micromonospora pallida</name>
    <dbReference type="NCBI Taxonomy" id="145854"/>
    <lineage>
        <taxon>Bacteria</taxon>
        <taxon>Bacillati</taxon>
        <taxon>Actinomycetota</taxon>
        <taxon>Actinomycetes</taxon>
        <taxon>Micromonosporales</taxon>
        <taxon>Micromonosporaceae</taxon>
        <taxon>Micromonospora</taxon>
    </lineage>
</organism>
<dbReference type="InterPro" id="IPR010998">
    <property type="entry name" value="Integrase_recombinase_N"/>
</dbReference>
<accession>A0A1C6TCJ2</accession>
<evidence type="ECO:0000313" key="9">
    <source>
        <dbReference type="Proteomes" id="UP000198959"/>
    </source>
</evidence>
<feature type="compositionally biased region" description="Basic residues" evidence="6">
    <location>
        <begin position="443"/>
        <end position="462"/>
    </location>
</feature>
<dbReference type="Proteomes" id="UP000198959">
    <property type="component" value="Unassembled WGS sequence"/>
</dbReference>
<protein>
    <recommendedName>
        <fullName evidence="7">Core-binding (CB) domain-containing protein</fullName>
    </recommendedName>
</protein>
<dbReference type="PROSITE" id="PS51900">
    <property type="entry name" value="CB"/>
    <property type="match status" value="1"/>
</dbReference>
<dbReference type="GO" id="GO:0015074">
    <property type="term" value="P:DNA integration"/>
    <property type="evidence" value="ECO:0007669"/>
    <property type="project" value="UniProtKB-KW"/>
</dbReference>
<dbReference type="InterPro" id="IPR011010">
    <property type="entry name" value="DNA_brk_join_enz"/>
</dbReference>
<gene>
    <name evidence="8" type="ORF">GA0074692_5305</name>
</gene>
<feature type="region of interest" description="Disordered" evidence="6">
    <location>
        <begin position="277"/>
        <end position="332"/>
    </location>
</feature>
<dbReference type="SUPFAM" id="SSF56349">
    <property type="entry name" value="DNA breaking-rejoining enzymes"/>
    <property type="match status" value="1"/>
</dbReference>
<feature type="compositionally biased region" description="Polar residues" evidence="6">
    <location>
        <begin position="321"/>
        <end position="331"/>
    </location>
</feature>
<name>A0A1C6TCJ2_9ACTN</name>
<dbReference type="InterPro" id="IPR044068">
    <property type="entry name" value="CB"/>
</dbReference>
<dbReference type="GO" id="GO:0006310">
    <property type="term" value="P:DNA recombination"/>
    <property type="evidence" value="ECO:0007669"/>
    <property type="project" value="UniProtKB-KW"/>
</dbReference>
<feature type="domain" description="Core-binding (CB)" evidence="7">
    <location>
        <begin position="83"/>
        <end position="170"/>
    </location>
</feature>
<keyword evidence="4" id="KW-0233">DNA recombination</keyword>
<dbReference type="GO" id="GO:0003677">
    <property type="term" value="F:DNA binding"/>
    <property type="evidence" value="ECO:0007669"/>
    <property type="project" value="UniProtKB-UniRule"/>
</dbReference>
<dbReference type="STRING" id="145854.GA0074692_5305"/>
<dbReference type="EMBL" id="FMHW01000002">
    <property type="protein sequence ID" value="SCL39272.1"/>
    <property type="molecule type" value="Genomic_DNA"/>
</dbReference>
<evidence type="ECO:0000256" key="4">
    <source>
        <dbReference type="ARBA" id="ARBA00023172"/>
    </source>
</evidence>
<dbReference type="InterPro" id="IPR013762">
    <property type="entry name" value="Integrase-like_cat_sf"/>
</dbReference>
<feature type="compositionally biased region" description="Pro residues" evidence="6">
    <location>
        <begin position="410"/>
        <end position="424"/>
    </location>
</feature>
<keyword evidence="9" id="KW-1185">Reference proteome</keyword>
<evidence type="ECO:0000259" key="7">
    <source>
        <dbReference type="PROSITE" id="PS51900"/>
    </source>
</evidence>
<evidence type="ECO:0000256" key="1">
    <source>
        <dbReference type="ARBA" id="ARBA00008857"/>
    </source>
</evidence>
<evidence type="ECO:0000256" key="6">
    <source>
        <dbReference type="SAM" id="MobiDB-lite"/>
    </source>
</evidence>
<evidence type="ECO:0000256" key="5">
    <source>
        <dbReference type="PROSITE-ProRule" id="PRU01248"/>
    </source>
</evidence>
<comment type="similarity">
    <text evidence="1">Belongs to the 'phage' integrase family.</text>
</comment>
<dbReference type="Gene3D" id="1.10.150.130">
    <property type="match status" value="1"/>
</dbReference>
<dbReference type="AlphaFoldDB" id="A0A1C6TCJ2"/>
<proteinExistence type="inferred from homology"/>
<evidence type="ECO:0000256" key="3">
    <source>
        <dbReference type="ARBA" id="ARBA00023125"/>
    </source>
</evidence>
<dbReference type="PANTHER" id="PTHR30629:SF2">
    <property type="entry name" value="PROPHAGE INTEGRASE INTS-RELATED"/>
    <property type="match status" value="1"/>
</dbReference>
<dbReference type="InterPro" id="IPR050808">
    <property type="entry name" value="Phage_Integrase"/>
</dbReference>
<evidence type="ECO:0000256" key="2">
    <source>
        <dbReference type="ARBA" id="ARBA00022908"/>
    </source>
</evidence>
<dbReference type="Gene3D" id="1.10.443.10">
    <property type="entry name" value="Intergrase catalytic core"/>
    <property type="match status" value="1"/>
</dbReference>
<sequence length="470" mass="52272">MATLGVIFKRCGCRDNHGRRLERRCPRLGDRFHGTWYFHCCASNVLGRSERVRRGGYPSQAAARRARDKWLAATEAQRTASGWTVERWLRHWLDQHTQIRPTTRLHYTRDVERVLIPHLGQYRLADLDARLLRTVFDQIARTTNTKGLPQSASAMQHLRTTLRAALNLAVKQELIEGNPARHITVAGYRKPHAQVWTDDRVRAWQTTGEHPTVAVWTAEQLGTFLDTVTDDPLFAFWWLTALRGLRRGEVCGLRWTEVDLDRGVLYVERNRTTAGYQVIEGSRKPPPDADPSPWTNVPPRSCANTDGSNEISKPAARQRGNPGSTPATYSSARMAAPSTLATPAAASGYWSNAQVSRRSDCTTCATAPRPSPTKPAPTSRPCRTCSDTPASWSPPTPTPASCPSRSAAAPTPPPTSSSPPPAAPAPRSERRATATGPSPDRRHILRPARHPRSRGSRRSRTRYRPDRHGT</sequence>
<keyword evidence="2" id="KW-0229">DNA integration</keyword>
<dbReference type="PANTHER" id="PTHR30629">
    <property type="entry name" value="PROPHAGE INTEGRASE"/>
    <property type="match status" value="1"/>
</dbReference>
<feature type="compositionally biased region" description="Polar residues" evidence="6">
    <location>
        <begin position="302"/>
        <end position="311"/>
    </location>
</feature>
<evidence type="ECO:0000313" key="8">
    <source>
        <dbReference type="EMBL" id="SCL39272.1"/>
    </source>
</evidence>
<reference evidence="9" key="1">
    <citation type="submission" date="2016-06" db="EMBL/GenBank/DDBJ databases">
        <authorList>
            <person name="Varghese N."/>
            <person name="Submissions Spin"/>
        </authorList>
    </citation>
    <scope>NUCLEOTIDE SEQUENCE [LARGE SCALE GENOMIC DNA]</scope>
    <source>
        <strain evidence="9">DSM 43817</strain>
    </source>
</reference>